<feature type="domain" description="PIN" evidence="1">
    <location>
        <begin position="6"/>
        <end position="116"/>
    </location>
</feature>
<dbReference type="SMART" id="SM00670">
    <property type="entry name" value="PINc"/>
    <property type="match status" value="1"/>
</dbReference>
<proteinExistence type="predicted"/>
<dbReference type="InterPro" id="IPR002716">
    <property type="entry name" value="PIN_dom"/>
</dbReference>
<reference evidence="2" key="1">
    <citation type="journal article" date="2015" name="Proc. Natl. Acad. Sci. U.S.A.">
        <title>Networks of energetic and metabolic interactions define dynamics in microbial communities.</title>
        <authorList>
            <person name="Embree M."/>
            <person name="Liu J.K."/>
            <person name="Al-Bassam M.M."/>
            <person name="Zengler K."/>
        </authorList>
    </citation>
    <scope>NUCLEOTIDE SEQUENCE</scope>
</reference>
<organism evidence="2">
    <name type="scientific">hydrocarbon metagenome</name>
    <dbReference type="NCBI Taxonomy" id="938273"/>
    <lineage>
        <taxon>unclassified sequences</taxon>
        <taxon>metagenomes</taxon>
        <taxon>ecological metagenomes</taxon>
    </lineage>
</organism>
<name>A0A0W8FYW5_9ZZZZ</name>
<gene>
    <name evidence="2" type="ORF">ASZ90_004098</name>
</gene>
<comment type="caution">
    <text evidence="2">The sequence shown here is derived from an EMBL/GenBank/DDBJ whole genome shotgun (WGS) entry which is preliminary data.</text>
</comment>
<accession>A0A0W8FYW5</accession>
<sequence length="128" mass="14602">MSEKKKEYMIDTDVFISHLLHKAESKSLLEKVMECGICFTTVINSAELNFASRNKEEKKLIDALMRSVKVLGFHSRYSLSVDEFIGKVDSVRDALFCATAKINKLPIVTLDDKRYSLTELEIINPENL</sequence>
<evidence type="ECO:0000259" key="1">
    <source>
        <dbReference type="SMART" id="SM00670"/>
    </source>
</evidence>
<dbReference type="Pfam" id="PF01850">
    <property type="entry name" value="PIN"/>
    <property type="match status" value="1"/>
</dbReference>
<dbReference type="AlphaFoldDB" id="A0A0W8FYW5"/>
<evidence type="ECO:0000313" key="2">
    <source>
        <dbReference type="EMBL" id="KUG26074.1"/>
    </source>
</evidence>
<dbReference type="Gene3D" id="3.40.50.1010">
    <property type="entry name" value="5'-nuclease"/>
    <property type="match status" value="1"/>
</dbReference>
<dbReference type="InterPro" id="IPR029060">
    <property type="entry name" value="PIN-like_dom_sf"/>
</dbReference>
<protein>
    <recommendedName>
        <fullName evidence="1">PIN domain-containing protein</fullName>
    </recommendedName>
</protein>
<dbReference type="EMBL" id="LNQE01000541">
    <property type="protein sequence ID" value="KUG26074.1"/>
    <property type="molecule type" value="Genomic_DNA"/>
</dbReference>
<dbReference type="SUPFAM" id="SSF88723">
    <property type="entry name" value="PIN domain-like"/>
    <property type="match status" value="1"/>
</dbReference>